<dbReference type="GO" id="GO:0009190">
    <property type="term" value="P:cyclic nucleotide biosynthetic process"/>
    <property type="evidence" value="ECO:0007669"/>
    <property type="project" value="InterPro"/>
</dbReference>
<dbReference type="AlphaFoldDB" id="A0A1Y1V0I7"/>
<dbReference type="STRING" id="1754191.A0A1Y1V0I7"/>
<dbReference type="SUPFAM" id="SSF55073">
    <property type="entry name" value="Nucleotide cyclase"/>
    <property type="match status" value="1"/>
</dbReference>
<dbReference type="GO" id="GO:0035556">
    <property type="term" value="P:intracellular signal transduction"/>
    <property type="evidence" value="ECO:0007669"/>
    <property type="project" value="InterPro"/>
</dbReference>
<feature type="domain" description="Guanylate cyclase" evidence="2">
    <location>
        <begin position="808"/>
        <end position="939"/>
    </location>
</feature>
<comment type="caution">
    <text evidence="3">The sequence shown here is derived from an EMBL/GenBank/DDBJ whole genome shotgun (WGS) entry which is preliminary data.</text>
</comment>
<reference evidence="3" key="2">
    <citation type="submission" date="2016-08" db="EMBL/GenBank/DDBJ databases">
        <title>Pervasive Adenine N6-methylation of Active Genes in Fungi.</title>
        <authorList>
            <consortium name="DOE Joint Genome Institute"/>
            <person name="Mondo S.J."/>
            <person name="Dannebaum R.O."/>
            <person name="Kuo R.C."/>
            <person name="Labutti K."/>
            <person name="Haridas S."/>
            <person name="Kuo A."/>
            <person name="Salamov A."/>
            <person name="Ahrendt S.R."/>
            <person name="Lipzen A."/>
            <person name="Sullivan W."/>
            <person name="Andreopoulos W.B."/>
            <person name="Clum A."/>
            <person name="Lindquist E."/>
            <person name="Daum C."/>
            <person name="Ramamoorthy G.K."/>
            <person name="Gryganskyi A."/>
            <person name="Culley D."/>
            <person name="Magnuson J.K."/>
            <person name="James T.Y."/>
            <person name="O'Malley M.A."/>
            <person name="Stajich J.E."/>
            <person name="Spatafora J.W."/>
            <person name="Visel A."/>
            <person name="Grigoriev I.V."/>
        </authorList>
    </citation>
    <scope>NUCLEOTIDE SEQUENCE [LARGE SCALE GENOMIC DNA]</scope>
    <source>
        <strain evidence="3">Finn</strain>
    </source>
</reference>
<evidence type="ECO:0000256" key="1">
    <source>
        <dbReference type="SAM" id="MobiDB-lite"/>
    </source>
</evidence>
<proteinExistence type="predicted"/>
<feature type="region of interest" description="Disordered" evidence="1">
    <location>
        <begin position="1"/>
        <end position="33"/>
    </location>
</feature>
<dbReference type="SUPFAM" id="SSF55785">
    <property type="entry name" value="PYP-like sensor domain (PAS domain)"/>
    <property type="match status" value="1"/>
</dbReference>
<evidence type="ECO:0000313" key="3">
    <source>
        <dbReference type="EMBL" id="ORX44669.1"/>
    </source>
</evidence>
<dbReference type="InterPro" id="IPR003018">
    <property type="entry name" value="GAF"/>
</dbReference>
<dbReference type="SUPFAM" id="SSF55781">
    <property type="entry name" value="GAF domain-like"/>
    <property type="match status" value="2"/>
</dbReference>
<organism evidence="3 4">
    <name type="scientific">Piromyces finnis</name>
    <dbReference type="NCBI Taxonomy" id="1754191"/>
    <lineage>
        <taxon>Eukaryota</taxon>
        <taxon>Fungi</taxon>
        <taxon>Fungi incertae sedis</taxon>
        <taxon>Chytridiomycota</taxon>
        <taxon>Chytridiomycota incertae sedis</taxon>
        <taxon>Neocallimastigomycetes</taxon>
        <taxon>Neocallimastigales</taxon>
        <taxon>Neocallimastigaceae</taxon>
        <taxon>Piromyces</taxon>
    </lineage>
</organism>
<dbReference type="InterPro" id="IPR001054">
    <property type="entry name" value="A/G_cyclase"/>
</dbReference>
<dbReference type="Gene3D" id="3.30.70.1230">
    <property type="entry name" value="Nucleotide cyclase"/>
    <property type="match status" value="1"/>
</dbReference>
<reference evidence="3" key="1">
    <citation type="submission" date="2016-08" db="EMBL/GenBank/DDBJ databases">
        <title>Genomes of anaerobic fungi encode conserved fungal cellulosomes for biomass hydrolysis.</title>
        <authorList>
            <consortium name="DOE Joint Genome Institute"/>
            <person name="Haitjema C.H."/>
            <person name="Gilmore S.P."/>
            <person name="Henske J.K."/>
            <person name="Solomon K.V."/>
            <person name="De Groot R."/>
            <person name="Kuo A."/>
            <person name="Mondo S.J."/>
            <person name="Salamov A.A."/>
            <person name="Labutti K."/>
            <person name="Zhao Z."/>
            <person name="Chiniquy J."/>
            <person name="Barry K."/>
            <person name="Brewer H.M."/>
            <person name="Purvine S.O."/>
            <person name="Wright A.T."/>
            <person name="Boxma B."/>
            <person name="Van Alen T."/>
            <person name="Hackstein J.H."/>
            <person name="Baker S.E."/>
            <person name="Grigoriev I.V."/>
            <person name="O'Malley M.A."/>
        </authorList>
    </citation>
    <scope>NUCLEOTIDE SEQUENCE [LARGE SCALE GENOMIC DNA]</scope>
    <source>
        <strain evidence="3">Finn</strain>
    </source>
</reference>
<dbReference type="Pfam" id="PF01590">
    <property type="entry name" value="GAF"/>
    <property type="match status" value="1"/>
</dbReference>
<dbReference type="InterPro" id="IPR035965">
    <property type="entry name" value="PAS-like_dom_sf"/>
</dbReference>
<dbReference type="Gene3D" id="3.30.450.40">
    <property type="match status" value="2"/>
</dbReference>
<name>A0A1Y1V0I7_9FUNG</name>
<dbReference type="OrthoDB" id="60033at2759"/>
<dbReference type="InterPro" id="IPR029016">
    <property type="entry name" value="GAF-like_dom_sf"/>
</dbReference>
<evidence type="ECO:0000259" key="2">
    <source>
        <dbReference type="PROSITE" id="PS50125"/>
    </source>
</evidence>
<protein>
    <recommendedName>
        <fullName evidence="2">Guanylate cyclase domain-containing protein</fullName>
    </recommendedName>
</protein>
<gene>
    <name evidence="3" type="ORF">BCR36DRAFT_359355</name>
</gene>
<dbReference type="InterPro" id="IPR029787">
    <property type="entry name" value="Nucleotide_cyclase"/>
</dbReference>
<evidence type="ECO:0000313" key="4">
    <source>
        <dbReference type="Proteomes" id="UP000193719"/>
    </source>
</evidence>
<accession>A0A1Y1V0I7</accession>
<sequence length="1054" mass="121488">MNYNDYIDNNKKKSNKNLKSINGNFRNRRSSNDISLQNSNSSISNIISNSNLFSNNDIPKFLQQENPGKLQIFKTNSITEPEINTTTLNYNGYTSHDMRLLWTAFGNMPDEEKNTFLKGLVYRFSQKQIDLTCTLLNLKVEDYMTKTVIPSEYKNKSFKPKIKNIFEKEITYDHDFLKGKLPALPIKSNNNNKKVQSIMNKSNLYTQLLNQDFDCDEIKKQSCNMNQEEIKKCLEFVCDRCKKTQTFLKDINDIMMENDLKKDLLLLIKSINKIINGKYICCYSINNEDGNNLSVQASNWSFSKSDTENPSVSLLSLPKADNNIPISSIFAGKDIMNKNTINAFNIYNSEYYTHEVANHYNIDMKCILSTPIFSPDNCKVIGILEVINKKDDNDIPYFSIEDEYILKTMSSIWSIILRQCLIQENSEKHLDNIKNVFTVTRILNHTMNVDELINISASLLKEITYSTGAHLFILDETGQSMFTVLNDKRKSFLSNLGIVGDVMHTGKTIKTHKVYEHPLYNEEVDDLYENINIKTMICVPVKNSEEKVIGVFQVINKLPEKKPFTAKDEILISNYCLLIASLLKKVYLCKLLKRSIKQLKRNNNIFRNIVENFPNVVLTLNSDGSLKTINQKDMMFYENEIKLMQEKSYTQWLESYPMLVADITKISRRGGIAYAYNYDMSGDDGEPFFVNYTILRFNKEDDPKYYGIFDDKIQLKINKLFESPDEEEDKEDHKMNIKNTIGRYINNINFVLNNNEYGLENTTMVCFENVSNEKRSMVAIERVMGSTNVKEYIKIKDKTARKKSQEITLLAIYIKNFNEIINNMEDTEKLTDVTEKYLSYITEKVSKNHGNIYSMNESKVIVAFGLPNSTQNDIENALNSSHEILNDQSILSHDINVYPEIELGLAIISGPAISIVANTNNRAMFNIYGNILNVLEKQLKYTAKFFVNLLVTENINDVAKNMYHTRKIFSIVNNNETYNLFSVESPLREELSQDILTSSICYELGLSDFIAKNWFGALNHFKKSFILVNDGPSKAMMKRCEDILENSKITMPSS</sequence>
<keyword evidence="4" id="KW-1185">Reference proteome</keyword>
<dbReference type="Proteomes" id="UP000193719">
    <property type="component" value="Unassembled WGS sequence"/>
</dbReference>
<dbReference type="EMBL" id="MCFH01000044">
    <property type="protein sequence ID" value="ORX44669.1"/>
    <property type="molecule type" value="Genomic_DNA"/>
</dbReference>
<dbReference type="SMART" id="SM00065">
    <property type="entry name" value="GAF"/>
    <property type="match status" value="2"/>
</dbReference>
<dbReference type="PROSITE" id="PS50125">
    <property type="entry name" value="GUANYLATE_CYCLASE_2"/>
    <property type="match status" value="1"/>
</dbReference>